<keyword evidence="2" id="KW-0812">Transmembrane</keyword>
<feature type="domain" description="DUF6542" evidence="3">
    <location>
        <begin position="12"/>
        <end position="122"/>
    </location>
</feature>
<feature type="region of interest" description="Disordered" evidence="1">
    <location>
        <begin position="133"/>
        <end position="182"/>
    </location>
</feature>
<feature type="transmembrane region" description="Helical" evidence="2">
    <location>
        <begin position="58"/>
        <end position="82"/>
    </location>
</feature>
<name>A0A7X0IM62_9ACTN</name>
<dbReference type="InterPro" id="IPR046672">
    <property type="entry name" value="DUF6542"/>
</dbReference>
<accession>A0A7X0IM62</accession>
<sequence>MVAQQRTRPGVRLTARGAAALVLVVTLLSELTGSITVTCVTFAVACVAGVLLVQPKDLLALAVTPPLLFFVVTLISAVVSALGAPSMIQALGLGMFTDLSAAAPWLFGTSAVMLVIAWFRGLPANITALRSELRSDPPSRPAVRPRTPAGPKFAPEPEGYFEPRVYGKPRDERERPGAQNGL</sequence>
<dbReference type="RefSeq" id="WP_184986208.1">
    <property type="nucleotide sequence ID" value="NZ_BAAALO010000026.1"/>
</dbReference>
<feature type="transmembrane region" description="Helical" evidence="2">
    <location>
        <begin position="35"/>
        <end position="53"/>
    </location>
</feature>
<keyword evidence="2" id="KW-0472">Membrane</keyword>
<evidence type="ECO:0000313" key="5">
    <source>
        <dbReference type="Proteomes" id="UP000555564"/>
    </source>
</evidence>
<dbReference type="EMBL" id="JACHIU010000001">
    <property type="protein sequence ID" value="MBB6476277.1"/>
    <property type="molecule type" value="Genomic_DNA"/>
</dbReference>
<dbReference type="Proteomes" id="UP000555564">
    <property type="component" value="Unassembled WGS sequence"/>
</dbReference>
<gene>
    <name evidence="4" type="ORF">BJ992_005708</name>
</gene>
<dbReference type="Pfam" id="PF20177">
    <property type="entry name" value="DUF6542"/>
    <property type="match status" value="1"/>
</dbReference>
<feature type="transmembrane region" description="Helical" evidence="2">
    <location>
        <begin position="102"/>
        <end position="122"/>
    </location>
</feature>
<dbReference type="AlphaFoldDB" id="A0A7X0IM62"/>
<proteinExistence type="predicted"/>
<comment type="caution">
    <text evidence="4">The sequence shown here is derived from an EMBL/GenBank/DDBJ whole genome shotgun (WGS) entry which is preliminary data.</text>
</comment>
<evidence type="ECO:0000313" key="4">
    <source>
        <dbReference type="EMBL" id="MBB6476277.1"/>
    </source>
</evidence>
<keyword evidence="5" id="KW-1185">Reference proteome</keyword>
<evidence type="ECO:0000256" key="1">
    <source>
        <dbReference type="SAM" id="MobiDB-lite"/>
    </source>
</evidence>
<evidence type="ECO:0000256" key="2">
    <source>
        <dbReference type="SAM" id="Phobius"/>
    </source>
</evidence>
<organism evidence="4 5">
    <name type="scientific">Sphaerisporangium rubeum</name>
    <dbReference type="NCBI Taxonomy" id="321317"/>
    <lineage>
        <taxon>Bacteria</taxon>
        <taxon>Bacillati</taxon>
        <taxon>Actinomycetota</taxon>
        <taxon>Actinomycetes</taxon>
        <taxon>Streptosporangiales</taxon>
        <taxon>Streptosporangiaceae</taxon>
        <taxon>Sphaerisporangium</taxon>
    </lineage>
</organism>
<protein>
    <recommendedName>
        <fullName evidence="3">DUF6542 domain-containing protein</fullName>
    </recommendedName>
</protein>
<evidence type="ECO:0000259" key="3">
    <source>
        <dbReference type="Pfam" id="PF20177"/>
    </source>
</evidence>
<reference evidence="4 5" key="1">
    <citation type="submission" date="2020-08" db="EMBL/GenBank/DDBJ databases">
        <title>Sequencing the genomes of 1000 actinobacteria strains.</title>
        <authorList>
            <person name="Klenk H.-P."/>
        </authorList>
    </citation>
    <scope>NUCLEOTIDE SEQUENCE [LARGE SCALE GENOMIC DNA]</scope>
    <source>
        <strain evidence="4 5">DSM 44936</strain>
    </source>
</reference>
<keyword evidence="2" id="KW-1133">Transmembrane helix</keyword>